<organism evidence="7 9">
    <name type="scientific">Trichostrongylus colubriformis</name>
    <name type="common">Black scour worm</name>
    <dbReference type="NCBI Taxonomy" id="6319"/>
    <lineage>
        <taxon>Eukaryota</taxon>
        <taxon>Metazoa</taxon>
        <taxon>Ecdysozoa</taxon>
        <taxon>Nematoda</taxon>
        <taxon>Chromadorea</taxon>
        <taxon>Rhabditida</taxon>
        <taxon>Rhabditina</taxon>
        <taxon>Rhabditomorpha</taxon>
        <taxon>Strongyloidea</taxon>
        <taxon>Trichostrongylidae</taxon>
        <taxon>Trichostrongylus</taxon>
    </lineage>
</organism>
<feature type="compositionally biased region" description="Basic and acidic residues" evidence="5">
    <location>
        <begin position="465"/>
        <end position="476"/>
    </location>
</feature>
<keyword evidence="2 4" id="KW-0863">Zinc-finger</keyword>
<evidence type="ECO:0000313" key="8">
    <source>
        <dbReference type="EMBL" id="KAK5982513.1"/>
    </source>
</evidence>
<dbReference type="EMBL" id="WIXE01010632">
    <property type="protein sequence ID" value="KAK5977413.1"/>
    <property type="molecule type" value="Genomic_DNA"/>
</dbReference>
<dbReference type="PROSITE" id="PS50016">
    <property type="entry name" value="ZF_PHD_2"/>
    <property type="match status" value="1"/>
</dbReference>
<dbReference type="PROSITE" id="PS01359">
    <property type="entry name" value="ZF_PHD_1"/>
    <property type="match status" value="1"/>
</dbReference>
<dbReference type="CDD" id="cd15543">
    <property type="entry name" value="PHD_RSF1"/>
    <property type="match status" value="1"/>
</dbReference>
<feature type="domain" description="PHD-type" evidence="6">
    <location>
        <begin position="548"/>
        <end position="598"/>
    </location>
</feature>
<feature type="region of interest" description="Disordered" evidence="5">
    <location>
        <begin position="1"/>
        <end position="79"/>
    </location>
</feature>
<feature type="compositionally biased region" description="Polar residues" evidence="5">
    <location>
        <begin position="1133"/>
        <end position="1142"/>
    </location>
</feature>
<name>A0AAN8FZ34_TRICO</name>
<feature type="compositionally biased region" description="Basic and acidic residues" evidence="5">
    <location>
        <begin position="1054"/>
        <end position="1070"/>
    </location>
</feature>
<feature type="compositionally biased region" description="Low complexity" evidence="5">
    <location>
        <begin position="812"/>
        <end position="823"/>
    </location>
</feature>
<dbReference type="GO" id="GO:0008270">
    <property type="term" value="F:zinc ion binding"/>
    <property type="evidence" value="ECO:0007669"/>
    <property type="project" value="UniProtKB-KW"/>
</dbReference>
<feature type="region of interest" description="Disordered" evidence="5">
    <location>
        <begin position="1266"/>
        <end position="1306"/>
    </location>
</feature>
<dbReference type="SMART" id="SM00249">
    <property type="entry name" value="PHD"/>
    <property type="match status" value="1"/>
</dbReference>
<dbReference type="PRINTS" id="PR01217">
    <property type="entry name" value="PRICHEXTENSN"/>
</dbReference>
<feature type="compositionally biased region" description="Basic residues" evidence="5">
    <location>
        <begin position="508"/>
        <end position="523"/>
    </location>
</feature>
<feature type="compositionally biased region" description="Polar residues" evidence="5">
    <location>
        <begin position="92"/>
        <end position="103"/>
    </location>
</feature>
<keyword evidence="3" id="KW-0862">Zinc</keyword>
<evidence type="ECO:0000256" key="4">
    <source>
        <dbReference type="PROSITE-ProRule" id="PRU00146"/>
    </source>
</evidence>
<feature type="compositionally biased region" description="Acidic residues" evidence="5">
    <location>
        <begin position="879"/>
        <end position="892"/>
    </location>
</feature>
<dbReference type="PANTHER" id="PTHR14296">
    <property type="entry name" value="REMODELING AND SPACING FACTOR 1"/>
    <property type="match status" value="1"/>
</dbReference>
<dbReference type="InterPro" id="IPR028938">
    <property type="entry name" value="Rsf1-like"/>
</dbReference>
<dbReference type="PANTHER" id="PTHR14296:SF16">
    <property type="entry name" value="REMODELING AND SPACING FACTOR 1"/>
    <property type="match status" value="1"/>
</dbReference>
<feature type="compositionally biased region" description="Basic residues" evidence="5">
    <location>
        <begin position="858"/>
        <end position="874"/>
    </location>
</feature>
<dbReference type="GO" id="GO:0045892">
    <property type="term" value="P:negative regulation of DNA-templated transcription"/>
    <property type="evidence" value="ECO:0007669"/>
    <property type="project" value="TreeGrafter"/>
</dbReference>
<feature type="compositionally biased region" description="Acidic residues" evidence="5">
    <location>
        <begin position="910"/>
        <end position="931"/>
    </location>
</feature>
<dbReference type="GO" id="GO:0042393">
    <property type="term" value="F:histone binding"/>
    <property type="evidence" value="ECO:0007669"/>
    <property type="project" value="TreeGrafter"/>
</dbReference>
<feature type="compositionally biased region" description="Basic and acidic residues" evidence="5">
    <location>
        <begin position="419"/>
        <end position="429"/>
    </location>
</feature>
<comment type="caution">
    <text evidence="7">The sequence shown here is derived from an EMBL/GenBank/DDBJ whole genome shotgun (WGS) entry which is preliminary data.</text>
</comment>
<dbReference type="Pfam" id="PF00628">
    <property type="entry name" value="PHD"/>
    <property type="match status" value="1"/>
</dbReference>
<evidence type="ECO:0000256" key="1">
    <source>
        <dbReference type="ARBA" id="ARBA00022723"/>
    </source>
</evidence>
<feature type="compositionally biased region" description="Polar residues" evidence="5">
    <location>
        <begin position="1071"/>
        <end position="1081"/>
    </location>
</feature>
<feature type="compositionally biased region" description="Low complexity" evidence="5">
    <location>
        <begin position="477"/>
        <end position="492"/>
    </location>
</feature>
<gene>
    <name evidence="8" type="ORF">GCK32_004741</name>
    <name evidence="7" type="ORF">GCK32_005601</name>
</gene>
<dbReference type="Gene3D" id="3.30.40.10">
    <property type="entry name" value="Zinc/RING finger domain, C3HC4 (zinc finger)"/>
    <property type="match status" value="1"/>
</dbReference>
<dbReference type="InterPro" id="IPR013083">
    <property type="entry name" value="Znf_RING/FYVE/PHD"/>
</dbReference>
<evidence type="ECO:0000259" key="6">
    <source>
        <dbReference type="PROSITE" id="PS50016"/>
    </source>
</evidence>
<feature type="compositionally biased region" description="Basic and acidic residues" evidence="5">
    <location>
        <begin position="1035"/>
        <end position="1047"/>
    </location>
</feature>
<feature type="compositionally biased region" description="Acidic residues" evidence="5">
    <location>
        <begin position="995"/>
        <end position="1024"/>
    </location>
</feature>
<proteinExistence type="predicted"/>
<reference evidence="7 9" key="1">
    <citation type="submission" date="2019-10" db="EMBL/GenBank/DDBJ databases">
        <title>Assembly and Annotation for the nematode Trichostrongylus colubriformis.</title>
        <authorList>
            <person name="Martin J."/>
        </authorList>
    </citation>
    <scope>NUCLEOTIDE SEQUENCE [LARGE SCALE GENOMIC DNA]</scope>
    <source>
        <strain evidence="7">G859</strain>
        <tissue evidence="7">Whole worm</tissue>
    </source>
</reference>
<keyword evidence="1" id="KW-0479">Metal-binding</keyword>
<evidence type="ECO:0000256" key="3">
    <source>
        <dbReference type="ARBA" id="ARBA00022833"/>
    </source>
</evidence>
<dbReference type="InterPro" id="IPR019786">
    <property type="entry name" value="Zinc_finger_PHD-type_CS"/>
</dbReference>
<dbReference type="InterPro" id="IPR019787">
    <property type="entry name" value="Znf_PHD-finger"/>
</dbReference>
<feature type="region of interest" description="Disordered" evidence="5">
    <location>
        <begin position="721"/>
        <end position="1176"/>
    </location>
</feature>
<evidence type="ECO:0000256" key="2">
    <source>
        <dbReference type="ARBA" id="ARBA00022771"/>
    </source>
</evidence>
<feature type="compositionally biased region" description="Basic and acidic residues" evidence="5">
    <location>
        <begin position="388"/>
        <end position="411"/>
    </location>
</feature>
<feature type="region of interest" description="Disordered" evidence="5">
    <location>
        <begin position="92"/>
        <end position="134"/>
    </location>
</feature>
<feature type="compositionally biased region" description="Low complexity" evidence="5">
    <location>
        <begin position="1094"/>
        <end position="1118"/>
    </location>
</feature>
<feature type="compositionally biased region" description="Acidic residues" evidence="5">
    <location>
        <begin position="802"/>
        <end position="811"/>
    </location>
</feature>
<feature type="compositionally biased region" description="Polar residues" evidence="5">
    <location>
        <begin position="434"/>
        <end position="443"/>
    </location>
</feature>
<keyword evidence="9" id="KW-1185">Reference proteome</keyword>
<feature type="compositionally biased region" description="Acidic residues" evidence="5">
    <location>
        <begin position="109"/>
        <end position="119"/>
    </location>
</feature>
<evidence type="ECO:0000313" key="7">
    <source>
        <dbReference type="EMBL" id="KAK5977413.1"/>
    </source>
</evidence>
<feature type="region of interest" description="Disordered" evidence="5">
    <location>
        <begin position="388"/>
        <end position="541"/>
    </location>
</feature>
<dbReference type="Proteomes" id="UP001331761">
    <property type="component" value="Unassembled WGS sequence"/>
</dbReference>
<dbReference type="GO" id="GO:0031213">
    <property type="term" value="C:RSF complex"/>
    <property type="evidence" value="ECO:0007669"/>
    <property type="project" value="InterPro"/>
</dbReference>
<sequence>MNSSSNSPSATVQSDACSNDKVNINNGASSKNSACNPSGSSVSEMKTDVADGMKLGEEARDYYPPVKSETTSDVHTPSADVERCSTVANCGTGTVDGESTTANAGVESTVDDPDAEASDGDQPGPAGIIRKPSAAPQIDAEQLRSDPDFAVICSFINKFFTLMKMEPVSFCQLENMFTTLENGRVSKELVDLHLKLLRRSIVKTVSNDSFEKCLLKYLNSTGLLSSEKRQLETYGYVHMSILSKLKILRTLCELQLDHNVRLRESIPSALRAMDMRDMVTGVDKNGLAYYCQIDSKYGLRLYTTEQDDESGYSWTLVARDMPELETLITKLKDEDLGYVKNPNDKREFNKPAEGDTEPAINMVTKKGTYVDVFLDEAAIKKMREAMVKEKEERRNRRNARIDNPTEPHEEVVPDDEEKAVDVEEGDRRILPRRSASQKAQSNIRKYIAPSRKGHEKKPMVPEQQDDVKEENVKRDSSTPASDDSDGSAGTSDAEIDGSASSDDEFKPKTPRKHSGKRRHRKKKVIEEEEDDESADEDEEEVRRRAEGDFACGSCKLSDNEDILLLCDNCDDAWHTTCLKPPLWFVPGGKWYCPKCEHGMLIECLTYVQEVLVIHQKKAAAEERKRKAAADRFRREMEYIGVSLNNIIPTTLKQAAVDSSSSSSSDDGQRRSKKKAVKRITPNVRRAPIHVQTVAEGRSRRSVKKVDYKFSEFDSVIKEACRMNESPPPPDTMNEVVRPQGGAGRGKDMANIIEAQKQREDGTPRVSAGAPPRQITKHRRRLNDLNVNDDSDSDSEEYKANESDEEAAEEDAQSSSDYVPSGSELRMERSGGGGRMSLKPTQSDEDFVVSGSDDSYVGPRRKKRKVREKSRKRGRWQSDSESEEEDEEEDATYSDDSVVRKKKGKKRAEPSSEESNDEIDDEVGMDEEDEDSDAPRTRTGRPLRKAVVKSKKALLEDSDDGDESNENEDTENGELGQEKSAPQVNKAKKRKAVSDSESDVFVPDEDADNDDDDDDDEIEEEEEETSRETAAPTKTKAPDNQEDKHNESEDSDNDLELKPQPKKPRIEEKPSDTASVKPQENNVEPAVESKPKPISPASAPAPAPASTVAPAPTSAPKTAVLPEDVKPIIKEAVPSSNAPSMAPSTAAVVTTPEEKPQVASDVRTAPTNPYQSPTVPKAVKAPAADVAASAPATVRPQAVPPTAATPPYAAGDRSLNVGLTPLVPNPYANASSLSQMPYCAGPQAAMPYTAVANPYMPYPPNATPFPPGPPPIGHPHIGYMPGVVPNPYGQQPSMPPPKSGTRDLRSL</sequence>
<feature type="compositionally biased region" description="Basic residues" evidence="5">
    <location>
        <begin position="937"/>
        <end position="951"/>
    </location>
</feature>
<accession>A0AAN8FZ34</accession>
<dbReference type="SUPFAM" id="SSF57903">
    <property type="entry name" value="FYVE/PHD zinc finger"/>
    <property type="match status" value="1"/>
</dbReference>
<feature type="compositionally biased region" description="Polar residues" evidence="5">
    <location>
        <begin position="1"/>
        <end position="44"/>
    </location>
</feature>
<evidence type="ECO:0000313" key="9">
    <source>
        <dbReference type="Proteomes" id="UP001331761"/>
    </source>
</evidence>
<dbReference type="InterPro" id="IPR011011">
    <property type="entry name" value="Znf_FYVE_PHD"/>
</dbReference>
<dbReference type="InterPro" id="IPR001965">
    <property type="entry name" value="Znf_PHD"/>
</dbReference>
<dbReference type="EMBL" id="WIXE01005032">
    <property type="protein sequence ID" value="KAK5982513.1"/>
    <property type="molecule type" value="Genomic_DNA"/>
</dbReference>
<feature type="compositionally biased region" description="Basic and acidic residues" evidence="5">
    <location>
        <begin position="45"/>
        <end position="61"/>
    </location>
</feature>
<protein>
    <recommendedName>
        <fullName evidence="6">PHD-type domain-containing protein</fullName>
    </recommendedName>
</protein>
<feature type="region of interest" description="Disordered" evidence="5">
    <location>
        <begin position="655"/>
        <end position="679"/>
    </location>
</feature>
<feature type="compositionally biased region" description="Acidic residues" evidence="5">
    <location>
        <begin position="955"/>
        <end position="971"/>
    </location>
</feature>
<evidence type="ECO:0000256" key="5">
    <source>
        <dbReference type="SAM" id="MobiDB-lite"/>
    </source>
</evidence>
<feature type="compositionally biased region" description="Acidic residues" evidence="5">
    <location>
        <begin position="526"/>
        <end position="539"/>
    </location>
</feature>